<dbReference type="eggNOG" id="arCOG00600">
    <property type="taxonomic scope" value="Archaea"/>
</dbReference>
<reference evidence="1 2" key="1">
    <citation type="journal article" date="2008" name="Genome Biol.">
        <title>A genomic analysis of the archaeal system Ignicoccus hospitalis-Nanoarchaeum equitans.</title>
        <authorList>
            <person name="Podar M."/>
            <person name="Anderson I."/>
            <person name="Makarova K.S."/>
            <person name="Elkins J.G."/>
            <person name="Ivanova N."/>
            <person name="Wall M.A."/>
            <person name="Lykidis A."/>
            <person name="Mavromatis K."/>
            <person name="Sun H."/>
            <person name="Hudson M.E."/>
            <person name="Chen W."/>
            <person name="Deciu C."/>
            <person name="Hutchison D."/>
            <person name="Eads J.R."/>
            <person name="Anderson A."/>
            <person name="Fernandes F."/>
            <person name="Szeto E."/>
            <person name="Lapidus A."/>
            <person name="Kyrpides N.C."/>
            <person name="Saier M.H.Jr."/>
            <person name="Richardson P.M."/>
            <person name="Rachel R."/>
            <person name="Huber H."/>
            <person name="Eisen J.A."/>
            <person name="Koonin E.V."/>
            <person name="Keller M."/>
            <person name="Stetter K.O."/>
        </authorList>
    </citation>
    <scope>NUCLEOTIDE SEQUENCE [LARGE SCALE GENOMIC DNA]</scope>
    <source>
        <strain evidence="2">KIN4/I / DSM 18386 / JCM 14125</strain>
    </source>
</reference>
<dbReference type="SUPFAM" id="SSF54631">
    <property type="entry name" value="CBS-domain pair"/>
    <property type="match status" value="1"/>
</dbReference>
<accession>A8AAR1</accession>
<keyword evidence="2" id="KW-1185">Reference proteome</keyword>
<gene>
    <name evidence="1" type="ordered locus">Igni_0831</name>
</gene>
<dbReference type="Gene3D" id="3.10.580.10">
    <property type="entry name" value="CBS-domain"/>
    <property type="match status" value="1"/>
</dbReference>
<dbReference type="KEGG" id="iho:Igni_0831"/>
<evidence type="ECO:0000313" key="1">
    <source>
        <dbReference type="EMBL" id="ABU82013.1"/>
    </source>
</evidence>
<name>A8AAR1_IGNH4</name>
<sequence length="249" mass="26883">MLSQNTVGPLARGTSVLDAAKSMVLNNSPYALLEGAPLTMIDAVQILRAVAMADTPIDVIEVFRADASELAYEVPIVEGSEEAVKAMLGKDVSAVAGKGGSLLDSLYVLVEREKELEGHKVSEIIDKRPPLINPLWDFLRALRASLIYPLRGHAVVGQKKPFGIITPLKFLRFLTLESTLSQLEMGESAPLERAAGDLAEPLPTYPTPETKVSDLIKEMIELKSEVLPVVAERRYVGVASARGALSLLI</sequence>
<proteinExistence type="predicted"/>
<evidence type="ECO:0000313" key="2">
    <source>
        <dbReference type="Proteomes" id="UP000000262"/>
    </source>
</evidence>
<protein>
    <submittedName>
        <fullName evidence="1">CBS domain containing protein</fullName>
    </submittedName>
</protein>
<dbReference type="AlphaFoldDB" id="A8AAR1"/>
<dbReference type="STRING" id="453591.Igni_0831"/>
<dbReference type="HOGENOM" id="CLU_1113858_0_0_2"/>
<dbReference type="InterPro" id="IPR046342">
    <property type="entry name" value="CBS_dom_sf"/>
</dbReference>
<dbReference type="Proteomes" id="UP000000262">
    <property type="component" value="Chromosome"/>
</dbReference>
<dbReference type="EMBL" id="CP000816">
    <property type="protein sequence ID" value="ABU82013.1"/>
    <property type="molecule type" value="Genomic_DNA"/>
</dbReference>
<organism evidence="1 2">
    <name type="scientific">Ignicoccus hospitalis (strain KIN4/I / DSM 18386 / JCM 14125)</name>
    <dbReference type="NCBI Taxonomy" id="453591"/>
    <lineage>
        <taxon>Archaea</taxon>
        <taxon>Thermoproteota</taxon>
        <taxon>Thermoprotei</taxon>
        <taxon>Desulfurococcales</taxon>
        <taxon>Desulfurococcaceae</taxon>
        <taxon>Ignicoccus</taxon>
    </lineage>
</organism>